<keyword evidence="3" id="KW-1185">Reference proteome</keyword>
<dbReference type="EMBL" id="QEAN01000018">
    <property type="protein sequence ID" value="TPX53345.1"/>
    <property type="molecule type" value="Genomic_DNA"/>
</dbReference>
<protein>
    <submittedName>
        <fullName evidence="2">Uncharacterized protein</fullName>
    </submittedName>
</protein>
<name>A0A507DQ38_9FUNG</name>
<reference evidence="2 3" key="1">
    <citation type="journal article" date="2019" name="Sci. Rep.">
        <title>Comparative genomics of chytrid fungi reveal insights into the obligate biotrophic and pathogenic lifestyle of Synchytrium endobioticum.</title>
        <authorList>
            <person name="van de Vossenberg B.T.L.H."/>
            <person name="Warris S."/>
            <person name="Nguyen H.D.T."/>
            <person name="van Gent-Pelzer M.P.E."/>
            <person name="Joly D.L."/>
            <person name="van de Geest H.C."/>
            <person name="Bonants P.J.M."/>
            <person name="Smith D.S."/>
            <person name="Levesque C.A."/>
            <person name="van der Lee T.A.J."/>
        </authorList>
    </citation>
    <scope>NUCLEOTIDE SEQUENCE [LARGE SCALE GENOMIC DNA]</scope>
    <source>
        <strain evidence="2 3">MB42</strain>
    </source>
</reference>
<sequence>MSKPIFFLLLVGFCHLALSMDPDDAVQFPAQLHPLALKYIEMEAEIKRERRVYDLDYAYDLTFRPIGGFEPSSWDEYAHAHNSHLASIAITWQRFVSRMLINIYKYHDLLDGTTPLSKHTRFMIIHGLLKEIYSDVETFMERSDPEYVEGIPEFEDDGMGFISEAEDPYDALFSAIQNVRGVLGIEADKLHFYVHRGATPFTEKGMNVLLDKISEKIGDAKDHIVRRIVPIVS</sequence>
<dbReference type="Proteomes" id="UP000317494">
    <property type="component" value="Unassembled WGS sequence"/>
</dbReference>
<evidence type="ECO:0000313" key="2">
    <source>
        <dbReference type="EMBL" id="TPX53345.1"/>
    </source>
</evidence>
<organism evidence="2 3">
    <name type="scientific">Synchytrium endobioticum</name>
    <dbReference type="NCBI Taxonomy" id="286115"/>
    <lineage>
        <taxon>Eukaryota</taxon>
        <taxon>Fungi</taxon>
        <taxon>Fungi incertae sedis</taxon>
        <taxon>Chytridiomycota</taxon>
        <taxon>Chytridiomycota incertae sedis</taxon>
        <taxon>Chytridiomycetes</taxon>
        <taxon>Synchytriales</taxon>
        <taxon>Synchytriaceae</taxon>
        <taxon>Synchytrium</taxon>
    </lineage>
</organism>
<evidence type="ECO:0000313" key="3">
    <source>
        <dbReference type="Proteomes" id="UP000317494"/>
    </source>
</evidence>
<feature type="chain" id="PRO_5021295404" evidence="1">
    <location>
        <begin position="20"/>
        <end position="233"/>
    </location>
</feature>
<accession>A0A507DQ38</accession>
<dbReference type="AlphaFoldDB" id="A0A507DQ38"/>
<comment type="caution">
    <text evidence="2">The sequence shown here is derived from an EMBL/GenBank/DDBJ whole genome shotgun (WGS) entry which is preliminary data.</text>
</comment>
<feature type="signal peptide" evidence="1">
    <location>
        <begin position="1"/>
        <end position="19"/>
    </location>
</feature>
<gene>
    <name evidence="2" type="ORF">SeMB42_g00832</name>
</gene>
<evidence type="ECO:0000256" key="1">
    <source>
        <dbReference type="SAM" id="SignalP"/>
    </source>
</evidence>
<keyword evidence="1" id="KW-0732">Signal</keyword>
<dbReference type="VEuPathDB" id="FungiDB:SeMB42_g00832"/>
<proteinExistence type="predicted"/>